<dbReference type="CDD" id="cd04301">
    <property type="entry name" value="NAT_SF"/>
    <property type="match status" value="1"/>
</dbReference>
<dbReference type="EMBL" id="CP011112">
    <property type="protein sequence ID" value="AKU14667.1"/>
    <property type="molecule type" value="Genomic_DNA"/>
</dbReference>
<evidence type="ECO:0000313" key="3">
    <source>
        <dbReference type="Proteomes" id="UP000066480"/>
    </source>
</evidence>
<name>A0A0K1JD74_9MICO</name>
<proteinExistence type="predicted"/>
<organism evidence="2 3">
    <name type="scientific">Luteipulveratus mongoliensis</name>
    <dbReference type="NCBI Taxonomy" id="571913"/>
    <lineage>
        <taxon>Bacteria</taxon>
        <taxon>Bacillati</taxon>
        <taxon>Actinomycetota</taxon>
        <taxon>Actinomycetes</taxon>
        <taxon>Micrococcales</taxon>
        <taxon>Dermacoccaceae</taxon>
        <taxon>Luteipulveratus</taxon>
    </lineage>
</organism>
<accession>A0A0K1JD74</accession>
<feature type="domain" description="N-acetyltransferase" evidence="1">
    <location>
        <begin position="70"/>
        <end position="215"/>
    </location>
</feature>
<dbReference type="RefSeq" id="WP_052589185.1">
    <property type="nucleotide sequence ID" value="NZ_CP011112.1"/>
</dbReference>
<evidence type="ECO:0000313" key="2">
    <source>
        <dbReference type="EMBL" id="AKU14667.1"/>
    </source>
</evidence>
<dbReference type="AlphaFoldDB" id="A0A0K1JD74"/>
<dbReference type="SUPFAM" id="SSF55729">
    <property type="entry name" value="Acyl-CoA N-acyltransferases (Nat)"/>
    <property type="match status" value="1"/>
</dbReference>
<evidence type="ECO:0000259" key="1">
    <source>
        <dbReference type="PROSITE" id="PS51186"/>
    </source>
</evidence>
<dbReference type="GO" id="GO:0016747">
    <property type="term" value="F:acyltransferase activity, transferring groups other than amino-acyl groups"/>
    <property type="evidence" value="ECO:0007669"/>
    <property type="project" value="InterPro"/>
</dbReference>
<dbReference type="PROSITE" id="PS51186">
    <property type="entry name" value="GNAT"/>
    <property type="match status" value="1"/>
</dbReference>
<dbReference type="InterPro" id="IPR000182">
    <property type="entry name" value="GNAT_dom"/>
</dbReference>
<keyword evidence="3" id="KW-1185">Reference proteome</keyword>
<protein>
    <recommendedName>
        <fullName evidence="1">N-acetyltransferase domain-containing protein</fullName>
    </recommendedName>
</protein>
<dbReference type="STRING" id="571913.VV02_00240"/>
<dbReference type="InterPro" id="IPR016181">
    <property type="entry name" value="Acyl_CoA_acyltransferase"/>
</dbReference>
<sequence>MSDLGASIRAWQLGWTACKGLRPAYEIDGGLEVHVAQPGREREAFALSDDVETVSQLASYAAGADVPTWLTVMTNEPDRTTEALTAAGLLVPGPHETFMTAEVTRVRAQRPPDGYTVTVQQTRSVLRATVRAADGDEAASGTMAVHDDHAVAHDIVTEPDHRRRGLGSVVMARLGIAAHDLGARTAYLIASPDGERLYTSLGWEPLSSVVSGHPR</sequence>
<dbReference type="Gene3D" id="3.40.630.30">
    <property type="match status" value="1"/>
</dbReference>
<dbReference type="Pfam" id="PF13508">
    <property type="entry name" value="Acetyltransf_7"/>
    <property type="match status" value="1"/>
</dbReference>
<gene>
    <name evidence="2" type="ORF">VV02_00240</name>
</gene>
<dbReference type="Proteomes" id="UP000066480">
    <property type="component" value="Chromosome"/>
</dbReference>
<reference evidence="2 3" key="1">
    <citation type="submission" date="2015-03" db="EMBL/GenBank/DDBJ databases">
        <title>Luteipulveratus halotolerans sp. nov., a novel actinobacterium (Dermacoccaceae) from Sarawak, Malaysia.</title>
        <authorList>
            <person name="Juboi H."/>
            <person name="Basik A."/>
            <person name="Shamsul S.S."/>
            <person name="Arnold P."/>
            <person name="Schmitt E.K."/>
            <person name="Sanglier J.-J."/>
            <person name="Yeo T."/>
        </authorList>
    </citation>
    <scope>NUCLEOTIDE SEQUENCE [LARGE SCALE GENOMIC DNA]</scope>
    <source>
        <strain evidence="2 3">MN07-A0370</strain>
    </source>
</reference>
<dbReference type="KEGG" id="lmoi:VV02_00240"/>